<dbReference type="EMBL" id="UINC01176387">
    <property type="protein sequence ID" value="SVD83487.1"/>
    <property type="molecule type" value="Genomic_DNA"/>
</dbReference>
<dbReference type="InterPro" id="IPR027417">
    <property type="entry name" value="P-loop_NTPase"/>
</dbReference>
<feature type="domain" description="Sulfotransferase" evidence="3">
    <location>
        <begin position="38"/>
        <end position="240"/>
    </location>
</feature>
<accession>A0A382YJM2</accession>
<dbReference type="InterPro" id="IPR000863">
    <property type="entry name" value="Sulfotransferase_dom"/>
</dbReference>
<dbReference type="AlphaFoldDB" id="A0A382YJM2"/>
<proteinExistence type="predicted"/>
<dbReference type="InterPro" id="IPR037359">
    <property type="entry name" value="NST/OST"/>
</dbReference>
<protein>
    <recommendedName>
        <fullName evidence="3">Sulfotransferase domain-containing protein</fullName>
    </recommendedName>
</protein>
<dbReference type="GO" id="GO:0008146">
    <property type="term" value="F:sulfotransferase activity"/>
    <property type="evidence" value="ECO:0007669"/>
    <property type="project" value="InterPro"/>
</dbReference>
<reference evidence="4" key="1">
    <citation type="submission" date="2018-05" db="EMBL/GenBank/DDBJ databases">
        <authorList>
            <person name="Lanie J.A."/>
            <person name="Ng W.-L."/>
            <person name="Kazmierczak K.M."/>
            <person name="Andrzejewski T.M."/>
            <person name="Davidsen T.M."/>
            <person name="Wayne K.J."/>
            <person name="Tettelin H."/>
            <person name="Glass J.I."/>
            <person name="Rusch D."/>
            <person name="Podicherti R."/>
            <person name="Tsui H.-C.T."/>
            <person name="Winkler M.E."/>
        </authorList>
    </citation>
    <scope>NUCLEOTIDE SEQUENCE</scope>
</reference>
<dbReference type="Pfam" id="PF00685">
    <property type="entry name" value="Sulfotransfer_1"/>
    <property type="match status" value="1"/>
</dbReference>
<organism evidence="4">
    <name type="scientific">marine metagenome</name>
    <dbReference type="NCBI Taxonomy" id="408172"/>
    <lineage>
        <taxon>unclassified sequences</taxon>
        <taxon>metagenomes</taxon>
        <taxon>ecological metagenomes</taxon>
    </lineage>
</organism>
<dbReference type="PANTHER" id="PTHR10605">
    <property type="entry name" value="HEPARAN SULFATE SULFOTRANSFERASE"/>
    <property type="match status" value="1"/>
</dbReference>
<evidence type="ECO:0000256" key="1">
    <source>
        <dbReference type="ARBA" id="ARBA00022679"/>
    </source>
</evidence>
<keyword evidence="1" id="KW-0808">Transferase</keyword>
<evidence type="ECO:0000259" key="3">
    <source>
        <dbReference type="Pfam" id="PF00685"/>
    </source>
</evidence>
<dbReference type="PANTHER" id="PTHR10605:SF56">
    <property type="entry name" value="BIFUNCTIONAL HEPARAN SULFATE N-DEACETYLASE_N-SULFOTRANSFERASE"/>
    <property type="match status" value="1"/>
</dbReference>
<evidence type="ECO:0000256" key="2">
    <source>
        <dbReference type="ARBA" id="ARBA00023180"/>
    </source>
</evidence>
<sequence length="242" mass="28720">MLKNRIKRWLENYPNVYAGRLSKKNLFRSLTSNSRILPDFIIIGESKCGTTSLYNYMIQHPAIKPALTKEINFFNWSYDKPQNWYSAHFPTKLKKKISKNVFKKPFLTGEATPLYLFNSQVPERMFKIIPNVKIIIVLRNPIDRAYSHYHDLGVRLGKEKRTFDDAIQSELKILEEKNYLITDYDGDFTDRLYQYVTRGIYLDHLKIWMETFPKKQFLILKTEDLENNPSEILSDVFEFLSL</sequence>
<keyword evidence="2" id="KW-0325">Glycoprotein</keyword>
<feature type="non-terminal residue" evidence="4">
    <location>
        <position position="242"/>
    </location>
</feature>
<gene>
    <name evidence="4" type="ORF">METZ01_LOCUS436341</name>
</gene>
<dbReference type="SUPFAM" id="SSF52540">
    <property type="entry name" value="P-loop containing nucleoside triphosphate hydrolases"/>
    <property type="match status" value="1"/>
</dbReference>
<evidence type="ECO:0000313" key="4">
    <source>
        <dbReference type="EMBL" id="SVD83487.1"/>
    </source>
</evidence>
<dbReference type="Gene3D" id="3.40.50.300">
    <property type="entry name" value="P-loop containing nucleotide triphosphate hydrolases"/>
    <property type="match status" value="1"/>
</dbReference>
<name>A0A382YJM2_9ZZZZ</name>